<dbReference type="Pfam" id="PF08867">
    <property type="entry name" value="FRG"/>
    <property type="match status" value="1"/>
</dbReference>
<dbReference type="InterPro" id="IPR014966">
    <property type="entry name" value="FRG-dom"/>
</dbReference>
<dbReference type="EMBL" id="QRTP01000004">
    <property type="protein sequence ID" value="RGQ85547.1"/>
    <property type="molecule type" value="Genomic_DNA"/>
</dbReference>
<evidence type="ECO:0000313" key="3">
    <source>
        <dbReference type="Proteomes" id="UP000286147"/>
    </source>
</evidence>
<protein>
    <submittedName>
        <fullName evidence="2">FRG domain-containing protein</fullName>
    </submittedName>
</protein>
<evidence type="ECO:0000259" key="1">
    <source>
        <dbReference type="SMART" id="SM00901"/>
    </source>
</evidence>
<feature type="domain" description="FRG" evidence="1">
    <location>
        <begin position="55"/>
        <end position="196"/>
    </location>
</feature>
<organism evidence="2 3">
    <name type="scientific">Megamonas rupellensis</name>
    <dbReference type="NCBI Taxonomy" id="491921"/>
    <lineage>
        <taxon>Bacteria</taxon>
        <taxon>Bacillati</taxon>
        <taxon>Bacillota</taxon>
        <taxon>Negativicutes</taxon>
        <taxon>Selenomonadales</taxon>
        <taxon>Selenomonadaceae</taxon>
        <taxon>Megamonas</taxon>
    </lineage>
</organism>
<dbReference type="SMART" id="SM00901">
    <property type="entry name" value="FRG"/>
    <property type="match status" value="1"/>
</dbReference>
<evidence type="ECO:0000313" key="2">
    <source>
        <dbReference type="EMBL" id="RGQ85547.1"/>
    </source>
</evidence>
<comment type="caution">
    <text evidence="2">The sequence shown here is derived from an EMBL/GenBank/DDBJ whole genome shotgun (WGS) entry which is preliminary data.</text>
</comment>
<sequence>MFIVFFWYNSCILLDFREETIMTVNFNSLFRIDNEEVIDFETFRKDILPQIMYSGNNRYIFRGQSNVKYELLPSVLRKNNNDLKDIWGYDFDNEKAFIANEAKVIFDFYRNCNYQGLLLENTPKVIKENITRQRIYLIEDILKDRDIWILNEFREVAALAQHYGIPTRLLDWTCFFNVALYFATKDLLGIKEEQVFSIWVMNYNLLSDFRAFLERRGEELNKNGYNCDTFFPLTFIIPEYAKNPNLNAQKGVLSLWEIKLENLYKEENKDVDNKIKKLIPINTIPLDKQLFEFIKENFMAFNEFIRIQQQDYPDNYDISKLFLLKRYDFSSKDCDKIMEYLSFHGVDASSIFPGYSGVVEKMKMAYKYYIPF</sequence>
<proteinExistence type="predicted"/>
<dbReference type="AlphaFoldDB" id="A0A412CGG5"/>
<accession>A0A412CGG5</accession>
<gene>
    <name evidence="2" type="ORF">DWY77_02765</name>
</gene>
<name>A0A412CGG5_9FIRM</name>
<reference evidence="2 3" key="1">
    <citation type="submission" date="2018-08" db="EMBL/GenBank/DDBJ databases">
        <title>A genome reference for cultivated species of the human gut microbiota.</title>
        <authorList>
            <person name="Zou Y."/>
            <person name="Xue W."/>
            <person name="Luo G."/>
        </authorList>
    </citation>
    <scope>NUCLEOTIDE SEQUENCE [LARGE SCALE GENOMIC DNA]</scope>
    <source>
        <strain evidence="2 3">AF27-12</strain>
    </source>
</reference>
<dbReference type="Proteomes" id="UP000286147">
    <property type="component" value="Unassembled WGS sequence"/>
</dbReference>